<gene>
    <name evidence="2" type="ORF">KC19_4G251700</name>
</gene>
<evidence type="ECO:0000256" key="1">
    <source>
        <dbReference type="SAM" id="SignalP"/>
    </source>
</evidence>
<comment type="caution">
    <text evidence="2">The sequence shown here is derived from an EMBL/GenBank/DDBJ whole genome shotgun (WGS) entry which is preliminary data.</text>
</comment>
<feature type="signal peptide" evidence="1">
    <location>
        <begin position="1"/>
        <end position="26"/>
    </location>
</feature>
<protein>
    <submittedName>
        <fullName evidence="2">Uncharacterized protein</fullName>
    </submittedName>
</protein>
<keyword evidence="1" id="KW-0732">Signal</keyword>
<dbReference type="AlphaFoldDB" id="A0A8T0IFX3"/>
<proteinExistence type="predicted"/>
<accession>A0A8T0IFX3</accession>
<reference evidence="2" key="1">
    <citation type="submission" date="2020-06" db="EMBL/GenBank/DDBJ databases">
        <title>WGS assembly of Ceratodon purpureus strain R40.</title>
        <authorList>
            <person name="Carey S.B."/>
            <person name="Jenkins J."/>
            <person name="Shu S."/>
            <person name="Lovell J.T."/>
            <person name="Sreedasyam A."/>
            <person name="Maumus F."/>
            <person name="Tiley G.P."/>
            <person name="Fernandez-Pozo N."/>
            <person name="Barry K."/>
            <person name="Chen C."/>
            <person name="Wang M."/>
            <person name="Lipzen A."/>
            <person name="Daum C."/>
            <person name="Saski C.A."/>
            <person name="Payton A.C."/>
            <person name="Mcbreen J.C."/>
            <person name="Conrad R.E."/>
            <person name="Kollar L.M."/>
            <person name="Olsson S."/>
            <person name="Huttunen S."/>
            <person name="Landis J.B."/>
            <person name="Wickett N.J."/>
            <person name="Johnson M.G."/>
            <person name="Rensing S.A."/>
            <person name="Grimwood J."/>
            <person name="Schmutz J."/>
            <person name="Mcdaniel S.F."/>
        </authorList>
    </citation>
    <scope>NUCLEOTIDE SEQUENCE</scope>
    <source>
        <strain evidence="2">R40</strain>
    </source>
</reference>
<evidence type="ECO:0000313" key="3">
    <source>
        <dbReference type="Proteomes" id="UP000822688"/>
    </source>
</evidence>
<dbReference type="EMBL" id="CM026424">
    <property type="protein sequence ID" value="KAG0581438.1"/>
    <property type="molecule type" value="Genomic_DNA"/>
</dbReference>
<name>A0A8T0IFX3_CERPU</name>
<dbReference type="Proteomes" id="UP000822688">
    <property type="component" value="Chromosome 4"/>
</dbReference>
<feature type="chain" id="PRO_5035926467" evidence="1">
    <location>
        <begin position="27"/>
        <end position="62"/>
    </location>
</feature>
<organism evidence="2 3">
    <name type="scientific">Ceratodon purpureus</name>
    <name type="common">Fire moss</name>
    <name type="synonym">Dicranum purpureum</name>
    <dbReference type="NCBI Taxonomy" id="3225"/>
    <lineage>
        <taxon>Eukaryota</taxon>
        <taxon>Viridiplantae</taxon>
        <taxon>Streptophyta</taxon>
        <taxon>Embryophyta</taxon>
        <taxon>Bryophyta</taxon>
        <taxon>Bryophytina</taxon>
        <taxon>Bryopsida</taxon>
        <taxon>Dicranidae</taxon>
        <taxon>Pseudoditrichales</taxon>
        <taxon>Ditrichaceae</taxon>
        <taxon>Ceratodon</taxon>
    </lineage>
</organism>
<evidence type="ECO:0000313" key="2">
    <source>
        <dbReference type="EMBL" id="KAG0581438.1"/>
    </source>
</evidence>
<sequence length="62" mass="6891">MTTPIPRFLLSVSFSLFALLRPLALSQRIPVTRPVKPVTIHCELWKTLPLPSLPSAGPEIQD</sequence>
<keyword evidence="3" id="KW-1185">Reference proteome</keyword>